<keyword evidence="2" id="KW-1185">Reference proteome</keyword>
<evidence type="ECO:0000313" key="1">
    <source>
        <dbReference type="EMBL" id="GME80150.1"/>
    </source>
</evidence>
<dbReference type="EMBL" id="BSXS01002922">
    <property type="protein sequence ID" value="GME80150.1"/>
    <property type="molecule type" value="Genomic_DNA"/>
</dbReference>
<comment type="caution">
    <text evidence="1">The sequence shown here is derived from an EMBL/GenBank/DDBJ whole genome shotgun (WGS) entry which is preliminary data.</text>
</comment>
<accession>A0ACB5T2V9</accession>
<organism evidence="1 2">
    <name type="scientific">Ambrosiozyma monospora</name>
    <name type="common">Yeast</name>
    <name type="synonym">Endomycopsis monosporus</name>
    <dbReference type="NCBI Taxonomy" id="43982"/>
    <lineage>
        <taxon>Eukaryota</taxon>
        <taxon>Fungi</taxon>
        <taxon>Dikarya</taxon>
        <taxon>Ascomycota</taxon>
        <taxon>Saccharomycotina</taxon>
        <taxon>Pichiomycetes</taxon>
        <taxon>Pichiales</taxon>
        <taxon>Pichiaceae</taxon>
        <taxon>Ambrosiozyma</taxon>
    </lineage>
</organism>
<sequence length="107" mass="12122">MIVQNEANDQIKRPDSSSGFYSYFTSALCLCQNHFERGLIPVNIFAKSISDGYNLKQEHNKSDLQLNTIEKKLLGVYLNGRVDQIRQIVMQCQIGASRKSKPKQSNA</sequence>
<dbReference type="Proteomes" id="UP001165064">
    <property type="component" value="Unassembled WGS sequence"/>
</dbReference>
<name>A0ACB5T2V9_AMBMO</name>
<proteinExistence type="predicted"/>
<evidence type="ECO:0000313" key="2">
    <source>
        <dbReference type="Proteomes" id="UP001165064"/>
    </source>
</evidence>
<gene>
    <name evidence="1" type="ORF">Amon02_000430900</name>
</gene>
<reference evidence="1" key="1">
    <citation type="submission" date="2023-04" db="EMBL/GenBank/DDBJ databases">
        <title>Ambrosiozyma monospora NBRC 10751.</title>
        <authorList>
            <person name="Ichikawa N."/>
            <person name="Sato H."/>
            <person name="Tonouchi N."/>
        </authorList>
    </citation>
    <scope>NUCLEOTIDE SEQUENCE</scope>
    <source>
        <strain evidence="1">NBRC 10751</strain>
    </source>
</reference>
<protein>
    <submittedName>
        <fullName evidence="1">Unnamed protein product</fullName>
    </submittedName>
</protein>